<protein>
    <submittedName>
        <fullName evidence="2">Uncharacterized protein</fullName>
    </submittedName>
</protein>
<comment type="caution">
    <text evidence="2">The sequence shown here is derived from an EMBL/GenBank/DDBJ whole genome shotgun (WGS) entry which is preliminary data.</text>
</comment>
<reference evidence="2" key="2">
    <citation type="journal article" date="2021" name="PeerJ">
        <title>Extensive microbial diversity within the chicken gut microbiome revealed by metagenomics and culture.</title>
        <authorList>
            <person name="Gilroy R."/>
            <person name="Ravi A."/>
            <person name="Getino M."/>
            <person name="Pursley I."/>
            <person name="Horton D.L."/>
            <person name="Alikhan N.F."/>
            <person name="Baker D."/>
            <person name="Gharbi K."/>
            <person name="Hall N."/>
            <person name="Watson M."/>
            <person name="Adriaenssens E.M."/>
            <person name="Foster-Nyarko E."/>
            <person name="Jarju S."/>
            <person name="Secka A."/>
            <person name="Antonio M."/>
            <person name="Oren A."/>
            <person name="Chaudhuri R.R."/>
            <person name="La Ragione R."/>
            <person name="Hildebrand F."/>
            <person name="Pallen M.J."/>
        </authorList>
    </citation>
    <scope>NUCLEOTIDE SEQUENCE</scope>
    <source>
        <strain evidence="2">CHK165-10780</strain>
    </source>
</reference>
<proteinExistence type="predicted"/>
<dbReference type="Proteomes" id="UP000886725">
    <property type="component" value="Unassembled WGS sequence"/>
</dbReference>
<sequence length="222" mass="25764">MELGKKKEITKKAAELAIKNPSLSMRALAREVGGTTSTTLKKFFDTILPEYYPDLALQIKESKESFQKKSEEEKYHKSRAYQKRRRELVKIEEANEVAEYIIRHHATMKQASSVFARPIANLQRSLNLLRKENAQVRQDLDRVFAENKNNYYQKLGTLTKERISMIRKCVDFINHHPEYSSLLIKSLHIFPIHLLSLDSYVLTSRSLTGTVSKERSYETVAN</sequence>
<evidence type="ECO:0000313" key="3">
    <source>
        <dbReference type="Proteomes" id="UP000886725"/>
    </source>
</evidence>
<gene>
    <name evidence="2" type="ORF">IAC85_03260</name>
</gene>
<name>A0A9D0YZB4_9FIRM</name>
<evidence type="ECO:0000256" key="1">
    <source>
        <dbReference type="SAM" id="Coils"/>
    </source>
</evidence>
<accession>A0A9D0YZB4</accession>
<reference evidence="2" key="1">
    <citation type="submission" date="2020-10" db="EMBL/GenBank/DDBJ databases">
        <authorList>
            <person name="Gilroy R."/>
        </authorList>
    </citation>
    <scope>NUCLEOTIDE SEQUENCE</scope>
    <source>
        <strain evidence="2">CHK165-10780</strain>
    </source>
</reference>
<organism evidence="2 3">
    <name type="scientific">Candidatus Faecenecus gallistercoris</name>
    <dbReference type="NCBI Taxonomy" id="2840793"/>
    <lineage>
        <taxon>Bacteria</taxon>
        <taxon>Bacillati</taxon>
        <taxon>Bacillota</taxon>
        <taxon>Bacillota incertae sedis</taxon>
        <taxon>Candidatus Faecenecus</taxon>
    </lineage>
</organism>
<evidence type="ECO:0000313" key="2">
    <source>
        <dbReference type="EMBL" id="HIQ64737.1"/>
    </source>
</evidence>
<feature type="coiled-coil region" evidence="1">
    <location>
        <begin position="119"/>
        <end position="146"/>
    </location>
</feature>
<keyword evidence="1" id="KW-0175">Coiled coil</keyword>
<dbReference type="EMBL" id="DVFU01000064">
    <property type="protein sequence ID" value="HIQ64737.1"/>
    <property type="molecule type" value="Genomic_DNA"/>
</dbReference>
<dbReference type="AlphaFoldDB" id="A0A9D0YZB4"/>